<evidence type="ECO:0000256" key="3">
    <source>
        <dbReference type="ARBA" id="ARBA00005560"/>
    </source>
</evidence>
<reference evidence="11 12" key="1">
    <citation type="submission" date="2022-05" db="EMBL/GenBank/DDBJ databases">
        <title>A multi-omics perspective on studying reproductive biology in Daphnia sinensis.</title>
        <authorList>
            <person name="Jia J."/>
        </authorList>
    </citation>
    <scope>NUCLEOTIDE SEQUENCE [LARGE SCALE GENOMIC DNA]</scope>
    <source>
        <strain evidence="11 12">WSL</strain>
    </source>
</reference>
<dbReference type="GO" id="GO:0003677">
    <property type="term" value="F:DNA binding"/>
    <property type="evidence" value="ECO:0007669"/>
    <property type="project" value="UniProtKB-KW"/>
</dbReference>
<accession>A0AAD5L5E2</accession>
<dbReference type="GO" id="GO:0005634">
    <property type="term" value="C:nucleus"/>
    <property type="evidence" value="ECO:0007669"/>
    <property type="project" value="UniProtKB-SubCell"/>
</dbReference>
<evidence type="ECO:0000256" key="7">
    <source>
        <dbReference type="ARBA" id="ARBA00023163"/>
    </source>
</evidence>
<comment type="caution">
    <text evidence="11">The sequence shown here is derived from an EMBL/GenBank/DDBJ whole genome shotgun (WGS) entry which is preliminary data.</text>
</comment>
<comment type="similarity">
    <text evidence="3">Belongs to the TBP family.</text>
</comment>
<dbReference type="InterPro" id="IPR000814">
    <property type="entry name" value="TBP"/>
</dbReference>
<proteinExistence type="inferred from homology"/>
<dbReference type="PRINTS" id="PR00686">
    <property type="entry name" value="TIFACTORIID"/>
</dbReference>
<dbReference type="Pfam" id="PF00352">
    <property type="entry name" value="TBP"/>
    <property type="match status" value="2"/>
</dbReference>
<sequence>MAMTLQGSVLTNGNTAPNFVPLKLEQSSKDSSDVFLNEASNGFGDCEKNELNNGDIIEEVKETPSEEPVIDITINNVVCSFSVKSHLNLKQIAQNGYNVEYRRENGMVTMRLRKPYTTASIWSSGKVTCTGATSEEEAKQAARRITRSVSKLGYPRLRLVNYRVVNVLGTCTMPFAIKITPFSAKHRDIASYEPELHPGVTYRLKEPKATLKIFSTGSITVTAPCVGNVQSAIEHIYPLVFEFRKERSPEDIRTMQATKRSRGFKRKCSSDFGFGADEDCFAIDVDDDEEEEEEAFDSDQSHD</sequence>
<dbReference type="AlphaFoldDB" id="A0AAD5L5E2"/>
<dbReference type="Proteomes" id="UP000820818">
    <property type="component" value="Linkage Group LG7"/>
</dbReference>
<gene>
    <name evidence="11" type="ORF">GHT06_018950</name>
</gene>
<dbReference type="CDD" id="cd04517">
    <property type="entry name" value="TLF"/>
    <property type="match status" value="1"/>
</dbReference>
<name>A0AAD5L5E2_9CRUS</name>
<comment type="subcellular location">
    <subcellularLocation>
        <location evidence="2">Cytoplasm</location>
    </subcellularLocation>
    <subcellularLocation>
        <location evidence="1">Nucleus</location>
    </subcellularLocation>
</comment>
<evidence type="ECO:0000256" key="2">
    <source>
        <dbReference type="ARBA" id="ARBA00004496"/>
    </source>
</evidence>
<dbReference type="FunFam" id="3.30.310.10:FF:000009">
    <property type="entry name" value="TatA box-binding protein-like protein 1"/>
    <property type="match status" value="1"/>
</dbReference>
<dbReference type="GO" id="GO:0006352">
    <property type="term" value="P:DNA-templated transcription initiation"/>
    <property type="evidence" value="ECO:0007669"/>
    <property type="project" value="InterPro"/>
</dbReference>
<evidence type="ECO:0000313" key="11">
    <source>
        <dbReference type="EMBL" id="KAI9556376.1"/>
    </source>
</evidence>
<keyword evidence="5" id="KW-0805">Transcription regulation</keyword>
<dbReference type="EMBL" id="WJBH02000007">
    <property type="protein sequence ID" value="KAI9556376.1"/>
    <property type="molecule type" value="Genomic_DNA"/>
</dbReference>
<keyword evidence="4" id="KW-0963">Cytoplasm</keyword>
<evidence type="ECO:0000313" key="12">
    <source>
        <dbReference type="Proteomes" id="UP000820818"/>
    </source>
</evidence>
<evidence type="ECO:0000256" key="9">
    <source>
        <dbReference type="ARBA" id="ARBA00023474"/>
    </source>
</evidence>
<keyword evidence="8" id="KW-0539">Nucleus</keyword>
<evidence type="ECO:0000256" key="5">
    <source>
        <dbReference type="ARBA" id="ARBA00023015"/>
    </source>
</evidence>
<dbReference type="Gene3D" id="3.30.310.10">
    <property type="entry name" value="TATA-Binding Protein"/>
    <property type="match status" value="2"/>
</dbReference>
<keyword evidence="6" id="KW-0238">DNA-binding</keyword>
<organism evidence="11 12">
    <name type="scientific">Daphnia sinensis</name>
    <dbReference type="NCBI Taxonomy" id="1820382"/>
    <lineage>
        <taxon>Eukaryota</taxon>
        <taxon>Metazoa</taxon>
        <taxon>Ecdysozoa</taxon>
        <taxon>Arthropoda</taxon>
        <taxon>Crustacea</taxon>
        <taxon>Branchiopoda</taxon>
        <taxon>Diplostraca</taxon>
        <taxon>Cladocera</taxon>
        <taxon>Anomopoda</taxon>
        <taxon>Daphniidae</taxon>
        <taxon>Daphnia</taxon>
        <taxon>Daphnia similis group</taxon>
    </lineage>
</organism>
<keyword evidence="7" id="KW-0804">Transcription</keyword>
<dbReference type="SUPFAM" id="SSF55945">
    <property type="entry name" value="TATA-box binding protein-like"/>
    <property type="match status" value="2"/>
</dbReference>
<evidence type="ECO:0000256" key="10">
    <source>
        <dbReference type="ARBA" id="ARBA00033173"/>
    </source>
</evidence>
<protein>
    <recommendedName>
        <fullName evidence="9">TATA box-binding protein-like 1</fullName>
    </recommendedName>
    <alternativeName>
        <fullName evidence="10">TBP-like factor</fullName>
    </alternativeName>
</protein>
<dbReference type="InterPro" id="IPR015445">
    <property type="entry name" value="TBP-like"/>
</dbReference>
<keyword evidence="12" id="KW-1185">Reference proteome</keyword>
<dbReference type="FunFam" id="3.30.310.10:FF:000005">
    <property type="entry name" value="TATA box-binding protein-like 1"/>
    <property type="match status" value="1"/>
</dbReference>
<evidence type="ECO:0000256" key="4">
    <source>
        <dbReference type="ARBA" id="ARBA00022490"/>
    </source>
</evidence>
<evidence type="ECO:0000256" key="8">
    <source>
        <dbReference type="ARBA" id="ARBA00023242"/>
    </source>
</evidence>
<evidence type="ECO:0000256" key="1">
    <source>
        <dbReference type="ARBA" id="ARBA00004123"/>
    </source>
</evidence>
<dbReference type="InterPro" id="IPR012295">
    <property type="entry name" value="TBP_dom_sf"/>
</dbReference>
<dbReference type="PANTHER" id="PTHR10126">
    <property type="entry name" value="TATA-BOX BINDING PROTEIN"/>
    <property type="match status" value="1"/>
</dbReference>
<evidence type="ECO:0000256" key="6">
    <source>
        <dbReference type="ARBA" id="ARBA00023125"/>
    </source>
</evidence>
<dbReference type="GO" id="GO:0005737">
    <property type="term" value="C:cytoplasm"/>
    <property type="evidence" value="ECO:0007669"/>
    <property type="project" value="UniProtKB-SubCell"/>
</dbReference>